<dbReference type="Proteomes" id="UP001165160">
    <property type="component" value="Unassembled WGS sequence"/>
</dbReference>
<evidence type="ECO:0000313" key="3">
    <source>
        <dbReference type="Proteomes" id="UP001165160"/>
    </source>
</evidence>
<name>A0A9W7C091_9STRA</name>
<keyword evidence="1" id="KW-0812">Transmembrane</keyword>
<sequence>MAKDLSLFYAELWVVVHRLSHTGYHFITVFLHLLILSQLVPVALNPWIPAIPPLLGAAIPFDLFWPTLFPAYELSYKEWIWVLLKDHVKVDLAVVSVQKAAGLSAIGYVGSVVNKFLPEPKDADFDFMTTTGAKVDLDGEWYSSSFRARFLTTLSTVSKLFVAFYCLPHAVASRTLPDTLLPFFWIATILTSTCSVLQATYDCFMAAESIFINPPVVKAKIFAGLYLEAIAASQEAIFVFFCLFGEKRPEFSVSLPQMAAAWLLLFYYLPACTYLHFESGYEAYENTKLHWGVISDDKAKEIDNMLIKADPAYQKWEKKARVEAQRLRMGIGAKAANKPKTE</sequence>
<dbReference type="AlphaFoldDB" id="A0A9W7C091"/>
<feature type="transmembrane region" description="Helical" evidence="1">
    <location>
        <begin position="179"/>
        <end position="201"/>
    </location>
</feature>
<evidence type="ECO:0000256" key="1">
    <source>
        <dbReference type="SAM" id="Phobius"/>
    </source>
</evidence>
<organism evidence="2 3">
    <name type="scientific">Triparma verrucosa</name>
    <dbReference type="NCBI Taxonomy" id="1606542"/>
    <lineage>
        <taxon>Eukaryota</taxon>
        <taxon>Sar</taxon>
        <taxon>Stramenopiles</taxon>
        <taxon>Ochrophyta</taxon>
        <taxon>Bolidophyceae</taxon>
        <taxon>Parmales</taxon>
        <taxon>Triparmaceae</taxon>
        <taxon>Triparma</taxon>
    </lineage>
</organism>
<dbReference type="EMBL" id="BRXX01000171">
    <property type="protein sequence ID" value="GMH95635.1"/>
    <property type="molecule type" value="Genomic_DNA"/>
</dbReference>
<evidence type="ECO:0000313" key="2">
    <source>
        <dbReference type="EMBL" id="GMH95635.1"/>
    </source>
</evidence>
<keyword evidence="1" id="KW-1133">Transmembrane helix</keyword>
<gene>
    <name evidence="2" type="ORF">TrVE_jg13878</name>
</gene>
<comment type="caution">
    <text evidence="2">The sequence shown here is derived from an EMBL/GenBank/DDBJ whole genome shotgun (WGS) entry which is preliminary data.</text>
</comment>
<feature type="transmembrane region" description="Helical" evidence="1">
    <location>
        <begin position="221"/>
        <end position="244"/>
    </location>
</feature>
<reference evidence="3" key="1">
    <citation type="journal article" date="2023" name="Commun. Biol.">
        <title>Genome analysis of Parmales, the sister group of diatoms, reveals the evolutionary specialization of diatoms from phago-mixotrophs to photoautotrophs.</title>
        <authorList>
            <person name="Ban H."/>
            <person name="Sato S."/>
            <person name="Yoshikawa S."/>
            <person name="Yamada K."/>
            <person name="Nakamura Y."/>
            <person name="Ichinomiya M."/>
            <person name="Sato N."/>
            <person name="Blanc-Mathieu R."/>
            <person name="Endo H."/>
            <person name="Kuwata A."/>
            <person name="Ogata H."/>
        </authorList>
    </citation>
    <scope>NUCLEOTIDE SEQUENCE [LARGE SCALE GENOMIC DNA]</scope>
    <source>
        <strain evidence="3">NIES 3699</strain>
    </source>
</reference>
<protein>
    <submittedName>
        <fullName evidence="2">Uncharacterized protein</fullName>
    </submittedName>
</protein>
<accession>A0A9W7C091</accession>
<feature type="transmembrane region" description="Helical" evidence="1">
    <location>
        <begin position="51"/>
        <end position="72"/>
    </location>
</feature>
<proteinExistence type="predicted"/>
<feature type="transmembrane region" description="Helical" evidence="1">
    <location>
        <begin position="251"/>
        <end position="269"/>
    </location>
</feature>
<keyword evidence="1" id="KW-0472">Membrane</keyword>
<keyword evidence="3" id="KW-1185">Reference proteome</keyword>
<feature type="transmembrane region" description="Helical" evidence="1">
    <location>
        <begin position="23"/>
        <end position="44"/>
    </location>
</feature>
<feature type="transmembrane region" description="Helical" evidence="1">
    <location>
        <begin position="146"/>
        <end position="167"/>
    </location>
</feature>